<evidence type="ECO:0000313" key="3">
    <source>
        <dbReference type="Proteomes" id="UP000664781"/>
    </source>
</evidence>
<feature type="compositionally biased region" description="Basic and acidic residues" evidence="1">
    <location>
        <begin position="151"/>
        <end position="161"/>
    </location>
</feature>
<protein>
    <submittedName>
        <fullName evidence="2">Uncharacterized protein</fullName>
    </submittedName>
</protein>
<evidence type="ECO:0000313" key="2">
    <source>
        <dbReference type="EMBL" id="MBO0656529.1"/>
    </source>
</evidence>
<gene>
    <name evidence="2" type="ORF">J1792_28455</name>
</gene>
<keyword evidence="3" id="KW-1185">Reference proteome</keyword>
<accession>A0A939FSF3</accession>
<proteinExistence type="predicted"/>
<name>A0A939FSF3_9ACTN</name>
<sequence>MYYNPTGVTENEIEALACTPDELTEHVDPAVVRAFMEWDTSRFMRGESGPVVVRAGFARGPFRLVADPFRPLWEFPPALREDVLRSRLIIRCREARPVSWQTKGGTIRVVDGVKVFTGTCEWCGEAYEQRRPEGQKRRWPLMCSDECRAERNRQRKREWAAKRRTQGKAA</sequence>
<organism evidence="2 3">
    <name type="scientific">Streptomyces triculaminicus</name>
    <dbReference type="NCBI Taxonomy" id="2816232"/>
    <lineage>
        <taxon>Bacteria</taxon>
        <taxon>Bacillati</taxon>
        <taxon>Actinomycetota</taxon>
        <taxon>Actinomycetes</taxon>
        <taxon>Kitasatosporales</taxon>
        <taxon>Streptomycetaceae</taxon>
        <taxon>Streptomyces</taxon>
    </lineage>
</organism>
<dbReference type="RefSeq" id="WP_207248514.1">
    <property type="nucleotide sequence ID" value="NZ_JAFMOF010000005.1"/>
</dbReference>
<feature type="region of interest" description="Disordered" evidence="1">
    <location>
        <begin position="151"/>
        <end position="170"/>
    </location>
</feature>
<dbReference type="EMBL" id="JAFMOF010000005">
    <property type="protein sequence ID" value="MBO0656529.1"/>
    <property type="molecule type" value="Genomic_DNA"/>
</dbReference>
<dbReference type="Proteomes" id="UP000664781">
    <property type="component" value="Unassembled WGS sequence"/>
</dbReference>
<comment type="caution">
    <text evidence="2">The sequence shown here is derived from an EMBL/GenBank/DDBJ whole genome shotgun (WGS) entry which is preliminary data.</text>
</comment>
<dbReference type="AlphaFoldDB" id="A0A939FSF3"/>
<evidence type="ECO:0000256" key="1">
    <source>
        <dbReference type="SAM" id="MobiDB-lite"/>
    </source>
</evidence>
<reference evidence="2" key="1">
    <citation type="submission" date="2021-03" db="EMBL/GenBank/DDBJ databases">
        <title>Streptomyces strains.</title>
        <authorList>
            <person name="Lund M.B."/>
            <person name="Toerring T."/>
        </authorList>
    </citation>
    <scope>NUCLEOTIDE SEQUENCE</scope>
    <source>
        <strain evidence="2">JCM 4242</strain>
    </source>
</reference>